<reference evidence="1" key="1">
    <citation type="journal article" date="2016" name="Antimicrob. Agents Chemother.">
        <title>IncHI2 Plasmids Are The Key Vectors Responsible for OqxAB Transmission among Salmonella spp.</title>
        <authorList>
            <person name="Wong M.H."/>
            <person name="Chan E.W."/>
            <person name="Xie L."/>
            <person name="Li R."/>
            <person name="Chen S."/>
        </authorList>
    </citation>
    <scope>NUCLEOTIDE SEQUENCE</scope>
    <source>
        <strain evidence="1">A3</strain>
        <plasmid evidence="1">pA3T</plasmid>
    </source>
</reference>
<keyword evidence="1" id="KW-0614">Plasmid</keyword>
<name>A0A1C9T7L6_SALET</name>
<accession>A0A1C9T7L6</accession>
<sequence>MAILNSRVRDWELIDQGLSESEIGLMEGTTVSFCKSVSWQFAVGFGERVLNM</sequence>
<proteinExistence type="predicted"/>
<protein>
    <submittedName>
        <fullName evidence="1">Uncharacterized protein</fullName>
    </submittedName>
</protein>
<evidence type="ECO:0000313" key="1">
    <source>
        <dbReference type="EMBL" id="AOR05843.1"/>
    </source>
</evidence>
<dbReference type="AlphaFoldDB" id="A0A1C9T7L6"/>
<geneLocation type="plasmid" evidence="1">
    <name>pA3T</name>
</geneLocation>
<dbReference type="EMBL" id="KX421096">
    <property type="protein sequence ID" value="AOR05843.1"/>
    <property type="molecule type" value="Genomic_DNA"/>
</dbReference>
<organism evidence="1">
    <name type="scientific">Salmonella enterica subsp. enterica serovar Indiana</name>
    <dbReference type="NCBI Taxonomy" id="286783"/>
    <lineage>
        <taxon>Bacteria</taxon>
        <taxon>Pseudomonadati</taxon>
        <taxon>Pseudomonadota</taxon>
        <taxon>Gammaproteobacteria</taxon>
        <taxon>Enterobacterales</taxon>
        <taxon>Enterobacteriaceae</taxon>
        <taxon>Salmonella</taxon>
    </lineage>
</organism>